<name>A0AAJ0CQG7_9HYPO</name>
<dbReference type="InterPro" id="IPR036291">
    <property type="entry name" value="NAD(P)-bd_dom_sf"/>
</dbReference>
<dbReference type="Gene3D" id="3.40.50.720">
    <property type="entry name" value="NAD(P)-binding Rossmann-like Domain"/>
    <property type="match status" value="1"/>
</dbReference>
<dbReference type="PANTHER" id="PTHR43963">
    <property type="entry name" value="CARBONYL REDUCTASE 1-RELATED"/>
    <property type="match status" value="1"/>
</dbReference>
<keyword evidence="5" id="KW-1185">Reference proteome</keyword>
<organism evidence="4 5">
    <name type="scientific">Conoideocrella luteorostrata</name>
    <dbReference type="NCBI Taxonomy" id="1105319"/>
    <lineage>
        <taxon>Eukaryota</taxon>
        <taxon>Fungi</taxon>
        <taxon>Dikarya</taxon>
        <taxon>Ascomycota</taxon>
        <taxon>Pezizomycotina</taxon>
        <taxon>Sordariomycetes</taxon>
        <taxon>Hypocreomycetidae</taxon>
        <taxon>Hypocreales</taxon>
        <taxon>Clavicipitaceae</taxon>
        <taxon>Conoideocrella</taxon>
    </lineage>
</organism>
<dbReference type="Proteomes" id="UP001251528">
    <property type="component" value="Unassembled WGS sequence"/>
</dbReference>
<comment type="caution">
    <text evidence="4">The sequence shown here is derived from an EMBL/GenBank/DDBJ whole genome shotgun (WGS) entry which is preliminary data.</text>
</comment>
<keyword evidence="3" id="KW-0560">Oxidoreductase</keyword>
<evidence type="ECO:0000256" key="2">
    <source>
        <dbReference type="ARBA" id="ARBA00022857"/>
    </source>
</evidence>
<gene>
    <name evidence="4" type="ORF">QQS21_005420</name>
</gene>
<evidence type="ECO:0000313" key="4">
    <source>
        <dbReference type="EMBL" id="KAK2599079.1"/>
    </source>
</evidence>
<sequence length="254" mass="26797">MPDSNSKPLILITGANQGLGYATTKLLAEAGKYHVLMACRSILKGEKAIADLKAEGVDVSALTPIEIDVASDVSIVAARDGVKSEFGHLDILINSAGVNGVVGEKKADLRDNYRFVFEANVFGLASMTQTFLPLLRASSYSDRRIVNVTRGLGQIGVALAEDNMYKAAGLPAPEYRSSKAAVNMITAVDARLLQPEGIHVVLVAPGQTATAFNAYNGPKSPAQGAANIVRAAVKGHAPDLIAKLHAEELTEFGW</sequence>
<evidence type="ECO:0000256" key="3">
    <source>
        <dbReference type="ARBA" id="ARBA00023002"/>
    </source>
</evidence>
<protein>
    <recommendedName>
        <fullName evidence="6">Short-chain dehydrogenase</fullName>
    </recommendedName>
</protein>
<evidence type="ECO:0008006" key="6">
    <source>
        <dbReference type="Google" id="ProtNLM"/>
    </source>
</evidence>
<dbReference type="SUPFAM" id="SSF51735">
    <property type="entry name" value="NAD(P)-binding Rossmann-fold domains"/>
    <property type="match status" value="1"/>
</dbReference>
<dbReference type="Pfam" id="PF00106">
    <property type="entry name" value="adh_short"/>
    <property type="match status" value="1"/>
</dbReference>
<dbReference type="PANTHER" id="PTHR43963:SF6">
    <property type="entry name" value="CHAIN DEHYDROGENASE FAMILY PROTEIN, PUTATIVE (AFU_ORTHOLOGUE AFUA_3G15350)-RELATED"/>
    <property type="match status" value="1"/>
</dbReference>
<dbReference type="AlphaFoldDB" id="A0AAJ0CQG7"/>
<dbReference type="PRINTS" id="PR00081">
    <property type="entry name" value="GDHRDH"/>
</dbReference>
<dbReference type="EMBL" id="JASWJB010000090">
    <property type="protein sequence ID" value="KAK2599079.1"/>
    <property type="molecule type" value="Genomic_DNA"/>
</dbReference>
<accession>A0AAJ0CQG7</accession>
<evidence type="ECO:0000256" key="1">
    <source>
        <dbReference type="ARBA" id="ARBA00006484"/>
    </source>
</evidence>
<keyword evidence="2" id="KW-0521">NADP</keyword>
<dbReference type="GO" id="GO:0016491">
    <property type="term" value="F:oxidoreductase activity"/>
    <property type="evidence" value="ECO:0007669"/>
    <property type="project" value="UniProtKB-KW"/>
</dbReference>
<evidence type="ECO:0000313" key="5">
    <source>
        <dbReference type="Proteomes" id="UP001251528"/>
    </source>
</evidence>
<dbReference type="InterPro" id="IPR002347">
    <property type="entry name" value="SDR_fam"/>
</dbReference>
<proteinExistence type="inferred from homology"/>
<reference evidence="4" key="1">
    <citation type="submission" date="2023-06" db="EMBL/GenBank/DDBJ databases">
        <title>Conoideocrella luteorostrata (Hypocreales: Clavicipitaceae), a potential biocontrol fungus for elongate hemlock scale in United States Christmas tree production areas.</title>
        <authorList>
            <person name="Barrett H."/>
            <person name="Lovett B."/>
            <person name="Macias A.M."/>
            <person name="Stajich J.E."/>
            <person name="Kasson M.T."/>
        </authorList>
    </citation>
    <scope>NUCLEOTIDE SEQUENCE</scope>
    <source>
        <strain evidence="4">ARSEF 14590</strain>
    </source>
</reference>
<comment type="similarity">
    <text evidence="1">Belongs to the short-chain dehydrogenases/reductases (SDR) family.</text>
</comment>